<protein>
    <submittedName>
        <fullName evidence="1">DUF1217 domain-containing protein</fullName>
    </submittedName>
</protein>
<comment type="caution">
    <text evidence="1">The sequence shown here is derived from an EMBL/GenBank/DDBJ whole genome shotgun (WGS) entry which is preliminary data.</text>
</comment>
<gene>
    <name evidence="1" type="ORF">FAP39_14635</name>
</gene>
<accession>A0A4U7MW80</accession>
<dbReference type="EMBL" id="SULI01000024">
    <property type="protein sequence ID" value="TKZ17248.1"/>
    <property type="molecule type" value="Genomic_DNA"/>
</dbReference>
<dbReference type="SUPFAM" id="SSF158837">
    <property type="entry name" value="AGR C 984p-like"/>
    <property type="match status" value="1"/>
</dbReference>
<organism evidence="1 2">
    <name type="scientific">Shimia litoralis</name>
    <dbReference type="NCBI Taxonomy" id="420403"/>
    <lineage>
        <taxon>Bacteria</taxon>
        <taxon>Pseudomonadati</taxon>
        <taxon>Pseudomonadota</taxon>
        <taxon>Alphaproteobacteria</taxon>
        <taxon>Rhodobacterales</taxon>
        <taxon>Roseobacteraceae</taxon>
    </lineage>
</organism>
<dbReference type="Proteomes" id="UP000306575">
    <property type="component" value="Unassembled WGS sequence"/>
</dbReference>
<keyword evidence="2" id="KW-1185">Reference proteome</keyword>
<dbReference type="OrthoDB" id="7824597at2"/>
<dbReference type="InterPro" id="IPR023157">
    <property type="entry name" value="AGR-C-984p-like_sf"/>
</dbReference>
<proteinExistence type="predicted"/>
<evidence type="ECO:0000313" key="2">
    <source>
        <dbReference type="Proteomes" id="UP000306575"/>
    </source>
</evidence>
<evidence type="ECO:0000313" key="1">
    <source>
        <dbReference type="EMBL" id="TKZ17248.1"/>
    </source>
</evidence>
<dbReference type="Pfam" id="PF06748">
    <property type="entry name" value="DUF1217"/>
    <property type="match status" value="1"/>
</dbReference>
<name>A0A4U7MW80_9RHOB</name>
<dbReference type="AlphaFoldDB" id="A0A4U7MW80"/>
<sequence>MYPFNRVGYILARCPNLPDHFIDPSTLSNRLADTRYKAFSKAFGFGDFDTARTQLSDFAQEITNLYQTRQFEEAVGVQDSDLRLALNAKRELGSISSGTGSDNTKWFTIMGSAPLRSVFETAFGLPSSFGKLDIDKQLEVFQQKSEKLFGSSAVSNFSDDTAQEALVERYLLMSQISNSASASSAEIALTLLS</sequence>
<dbReference type="InterPro" id="IPR010626">
    <property type="entry name" value="DUF1217"/>
</dbReference>
<reference evidence="1 2" key="1">
    <citation type="submission" date="2019-04" db="EMBL/GenBank/DDBJ databases">
        <title>Genome sequence of Pelagicola litoralis CL-ES2.</title>
        <authorList>
            <person name="Cao J."/>
        </authorList>
    </citation>
    <scope>NUCLEOTIDE SEQUENCE [LARGE SCALE GENOMIC DNA]</scope>
    <source>
        <strain evidence="1 2">CL-ES2</strain>
    </source>
</reference>
<dbReference type="Gene3D" id="1.10.3700.10">
    <property type="entry name" value="AGR C 984p-like"/>
    <property type="match status" value="1"/>
</dbReference>